<accession>A0A6F8XLK7</accession>
<dbReference type="KEGG" id="pfla:Pflav_011060"/>
<dbReference type="EMBL" id="AP022870">
    <property type="protein sequence ID" value="BCB74696.1"/>
    <property type="molecule type" value="Genomic_DNA"/>
</dbReference>
<gene>
    <name evidence="1" type="ORF">Pflav_011060</name>
</gene>
<name>A0A6F8XLK7_9ACTN</name>
<sequence length="104" mass="11336">MAADQVSNGGIPRQAFDVLISHVRGELETFQHGVATHNPLTGEERGEMDKVVNQTVRPAEVWLVDFYHSLLSAVGGDTDNVDMYAQDQNNVEEQNAGVAGGRRT</sequence>
<reference evidence="1 2" key="1">
    <citation type="submission" date="2020-03" db="EMBL/GenBank/DDBJ databases">
        <title>Whole genome shotgun sequence of Phytohabitans flavus NBRC 107702.</title>
        <authorList>
            <person name="Komaki H."/>
            <person name="Tamura T."/>
        </authorList>
    </citation>
    <scope>NUCLEOTIDE SEQUENCE [LARGE SCALE GENOMIC DNA]</scope>
    <source>
        <strain evidence="1 2">NBRC 107702</strain>
    </source>
</reference>
<evidence type="ECO:0000313" key="2">
    <source>
        <dbReference type="Proteomes" id="UP000502508"/>
    </source>
</evidence>
<keyword evidence="2" id="KW-1185">Reference proteome</keyword>
<protein>
    <submittedName>
        <fullName evidence="1">Uncharacterized protein</fullName>
    </submittedName>
</protein>
<reference evidence="1 2" key="2">
    <citation type="submission" date="2020-03" db="EMBL/GenBank/DDBJ databases">
        <authorList>
            <person name="Ichikawa N."/>
            <person name="Kimura A."/>
            <person name="Kitahashi Y."/>
            <person name="Uohara A."/>
        </authorList>
    </citation>
    <scope>NUCLEOTIDE SEQUENCE [LARGE SCALE GENOMIC DNA]</scope>
    <source>
        <strain evidence="1 2">NBRC 107702</strain>
    </source>
</reference>
<dbReference type="Proteomes" id="UP000502508">
    <property type="component" value="Chromosome"/>
</dbReference>
<proteinExistence type="predicted"/>
<dbReference type="AlphaFoldDB" id="A0A6F8XLK7"/>
<dbReference type="RefSeq" id="WP_173034162.1">
    <property type="nucleotide sequence ID" value="NZ_AP022870.1"/>
</dbReference>
<organism evidence="1 2">
    <name type="scientific">Phytohabitans flavus</name>
    <dbReference type="NCBI Taxonomy" id="1076124"/>
    <lineage>
        <taxon>Bacteria</taxon>
        <taxon>Bacillati</taxon>
        <taxon>Actinomycetota</taxon>
        <taxon>Actinomycetes</taxon>
        <taxon>Micromonosporales</taxon>
        <taxon>Micromonosporaceae</taxon>
    </lineage>
</organism>
<evidence type="ECO:0000313" key="1">
    <source>
        <dbReference type="EMBL" id="BCB74696.1"/>
    </source>
</evidence>